<keyword evidence="4" id="KW-0732">Signal</keyword>
<dbReference type="PROSITE" id="PS00290">
    <property type="entry name" value="IG_MHC"/>
    <property type="match status" value="1"/>
</dbReference>
<comment type="similarity">
    <text evidence="10">Belongs to the MHC class I family.</text>
</comment>
<keyword evidence="3 11" id="KW-0812">Transmembrane</keyword>
<evidence type="ECO:0000256" key="9">
    <source>
        <dbReference type="ARBA" id="ARBA00023180"/>
    </source>
</evidence>
<evidence type="ECO:0000256" key="8">
    <source>
        <dbReference type="ARBA" id="ARBA00023157"/>
    </source>
</evidence>
<evidence type="ECO:0000256" key="5">
    <source>
        <dbReference type="ARBA" id="ARBA00022859"/>
    </source>
</evidence>
<dbReference type="PANTHER" id="PTHR16675:SF242">
    <property type="entry name" value="MAJOR HISTOCOMPATIBILITY COMPLEX CLASS I-RELATED GENE PROTEIN"/>
    <property type="match status" value="1"/>
</dbReference>
<dbReference type="GO" id="GO:0005615">
    <property type="term" value="C:extracellular space"/>
    <property type="evidence" value="ECO:0007669"/>
    <property type="project" value="TreeGrafter"/>
</dbReference>
<dbReference type="PROSITE" id="PS50835">
    <property type="entry name" value="IG_LIKE"/>
    <property type="match status" value="1"/>
</dbReference>
<dbReference type="EMBL" id="VYZI01003364">
    <property type="protein sequence ID" value="NWR82171.1"/>
    <property type="molecule type" value="Genomic_DNA"/>
</dbReference>
<dbReference type="Pfam" id="PF07654">
    <property type="entry name" value="C1-set"/>
    <property type="match status" value="1"/>
</dbReference>
<dbReference type="InterPro" id="IPR011162">
    <property type="entry name" value="MHC_I/II-like_Ag-recog"/>
</dbReference>
<evidence type="ECO:0000256" key="1">
    <source>
        <dbReference type="ARBA" id="ARBA00004479"/>
    </source>
</evidence>
<keyword evidence="8" id="KW-1015">Disulfide bond</keyword>
<dbReference type="GO" id="GO:0006955">
    <property type="term" value="P:immune response"/>
    <property type="evidence" value="ECO:0007669"/>
    <property type="project" value="TreeGrafter"/>
</dbReference>
<evidence type="ECO:0000256" key="4">
    <source>
        <dbReference type="ARBA" id="ARBA00022729"/>
    </source>
</evidence>
<dbReference type="InterPro" id="IPR007110">
    <property type="entry name" value="Ig-like_dom"/>
</dbReference>
<evidence type="ECO:0000313" key="13">
    <source>
        <dbReference type="EMBL" id="NWR82171.1"/>
    </source>
</evidence>
<reference evidence="13 14" key="1">
    <citation type="submission" date="2019-09" db="EMBL/GenBank/DDBJ databases">
        <title>Bird 10,000 Genomes (B10K) Project - Family phase.</title>
        <authorList>
            <person name="Zhang G."/>
        </authorList>
    </citation>
    <scope>NUCLEOTIDE SEQUENCE [LARGE SCALE GENOMIC DNA]</scope>
    <source>
        <strain evidence="13">B10K-DU-017-25</strain>
        <tissue evidence="13">Mixed tissue sample</tissue>
    </source>
</reference>
<dbReference type="PANTHER" id="PTHR16675">
    <property type="entry name" value="MHC CLASS I-RELATED"/>
    <property type="match status" value="1"/>
</dbReference>
<dbReference type="InterPro" id="IPR011161">
    <property type="entry name" value="MHC_I-like_Ag-recog"/>
</dbReference>
<dbReference type="SMART" id="SM00407">
    <property type="entry name" value="IGc1"/>
    <property type="match status" value="1"/>
</dbReference>
<dbReference type="GO" id="GO:0009897">
    <property type="term" value="C:external side of plasma membrane"/>
    <property type="evidence" value="ECO:0007669"/>
    <property type="project" value="TreeGrafter"/>
</dbReference>
<keyword evidence="2" id="KW-0490">MHC I</keyword>
<evidence type="ECO:0000256" key="10">
    <source>
        <dbReference type="RuleBase" id="RU004439"/>
    </source>
</evidence>
<dbReference type="Proteomes" id="UP000517892">
    <property type="component" value="Unassembled WGS sequence"/>
</dbReference>
<dbReference type="SUPFAM" id="SSF48726">
    <property type="entry name" value="Immunoglobulin"/>
    <property type="match status" value="1"/>
</dbReference>
<feature type="non-terminal residue" evidence="13">
    <location>
        <position position="304"/>
    </location>
</feature>
<accession>A0A7K5AEL5</accession>
<dbReference type="InterPro" id="IPR003006">
    <property type="entry name" value="Ig/MHC_CS"/>
</dbReference>
<dbReference type="InterPro" id="IPR050208">
    <property type="entry name" value="MHC_class-I_related"/>
</dbReference>
<dbReference type="OrthoDB" id="8936120at2759"/>
<dbReference type="FunFam" id="2.60.40.10:FF:000204">
    <property type="entry name" value="Major histocompatibility complex, class I-related protein"/>
    <property type="match status" value="1"/>
</dbReference>
<feature type="non-terminal residue" evidence="13">
    <location>
        <position position="1"/>
    </location>
</feature>
<dbReference type="FunFam" id="3.30.500.10:FF:000001">
    <property type="entry name" value="H-2 class I histocompatibility antigen, alpha chain"/>
    <property type="match status" value="1"/>
</dbReference>
<keyword evidence="6 11" id="KW-1133">Transmembrane helix</keyword>
<keyword evidence="9" id="KW-0325">Glycoprotein</keyword>
<dbReference type="GO" id="GO:0002474">
    <property type="term" value="P:antigen processing and presentation of peptide antigen via MHC class I"/>
    <property type="evidence" value="ECO:0007669"/>
    <property type="project" value="UniProtKB-KW"/>
</dbReference>
<evidence type="ECO:0000256" key="7">
    <source>
        <dbReference type="ARBA" id="ARBA00023136"/>
    </source>
</evidence>
<organism evidence="13 14">
    <name type="scientific">Centropus unirufus</name>
    <dbReference type="NCBI Taxonomy" id="1118519"/>
    <lineage>
        <taxon>Eukaryota</taxon>
        <taxon>Metazoa</taxon>
        <taxon>Chordata</taxon>
        <taxon>Craniata</taxon>
        <taxon>Vertebrata</taxon>
        <taxon>Euteleostomi</taxon>
        <taxon>Archelosauria</taxon>
        <taxon>Archosauria</taxon>
        <taxon>Dinosauria</taxon>
        <taxon>Saurischia</taxon>
        <taxon>Theropoda</taxon>
        <taxon>Coelurosauria</taxon>
        <taxon>Aves</taxon>
        <taxon>Neognathae</taxon>
        <taxon>Neoaves</taxon>
        <taxon>Otidimorphae</taxon>
        <taxon>Cuculiformes</taxon>
        <taxon>Centropidae</taxon>
        <taxon>Centropus</taxon>
    </lineage>
</organism>
<dbReference type="Pfam" id="PF00129">
    <property type="entry name" value="MHC_I"/>
    <property type="match status" value="1"/>
</dbReference>
<dbReference type="PRINTS" id="PR01638">
    <property type="entry name" value="MHCCLASSI"/>
</dbReference>
<name>A0A7K5AEL5_9AVES</name>
<dbReference type="InterPro" id="IPR001039">
    <property type="entry name" value="MHC_I_a_a1/a2"/>
</dbReference>
<dbReference type="InterPro" id="IPR013783">
    <property type="entry name" value="Ig-like_fold"/>
</dbReference>
<dbReference type="InterPro" id="IPR037055">
    <property type="entry name" value="MHC_I-like_Ag-recog_sf"/>
</dbReference>
<feature type="domain" description="Ig-like" evidence="12">
    <location>
        <begin position="177"/>
        <end position="256"/>
    </location>
</feature>
<dbReference type="InterPro" id="IPR036179">
    <property type="entry name" value="Ig-like_dom_sf"/>
</dbReference>
<dbReference type="InterPro" id="IPR003597">
    <property type="entry name" value="Ig_C1-set"/>
</dbReference>
<feature type="transmembrane region" description="Helical" evidence="11">
    <location>
        <begin position="275"/>
        <end position="298"/>
    </location>
</feature>
<keyword evidence="5" id="KW-0391">Immunity</keyword>
<dbReference type="Gene3D" id="2.60.40.10">
    <property type="entry name" value="Immunoglobulins"/>
    <property type="match status" value="1"/>
</dbReference>
<dbReference type="Gene3D" id="3.30.500.10">
    <property type="entry name" value="MHC class I-like antigen recognition-like"/>
    <property type="match status" value="1"/>
</dbReference>
<dbReference type="GO" id="GO:0042612">
    <property type="term" value="C:MHC class I protein complex"/>
    <property type="evidence" value="ECO:0007669"/>
    <property type="project" value="UniProtKB-KW"/>
</dbReference>
<evidence type="ECO:0000256" key="2">
    <source>
        <dbReference type="ARBA" id="ARBA00022451"/>
    </source>
</evidence>
<evidence type="ECO:0000256" key="11">
    <source>
        <dbReference type="SAM" id="Phobius"/>
    </source>
</evidence>
<evidence type="ECO:0000313" key="14">
    <source>
        <dbReference type="Proteomes" id="UP000517892"/>
    </source>
</evidence>
<protein>
    <submittedName>
        <fullName evidence="13">HA1F protein</fullName>
    </submittedName>
</protein>
<gene>
    <name evidence="13" type="primary">Ha1f</name>
    <name evidence="13" type="ORF">CENUNI_R05301</name>
</gene>
<evidence type="ECO:0000256" key="6">
    <source>
        <dbReference type="ARBA" id="ARBA00022989"/>
    </source>
</evidence>
<sequence length="304" mass="34377">EVGVTKPSPGLPEFVIVGYVDGNLITRYDSNTRRAVAGADWMAANLGQEYWDDVTGISQRNEEIFHVDQNTLRERYNQSGGEWVRTYQWMYGCDLLADGSTKGYSQEAFNGKDFISFDMDTMTFTAADARAVPSKRAWEKDGLEAERWKHYLNGTCIEWLKKYVSYGRAVLERKELPTVRVSAKETPEFLTLRCRVYGFYPRPIVVNWLKDSEVMDSDTLWSGIVPNSDGTFYAAANIDVRPEEKDRYQCRVEHTSLAQPGLFALEDPPKTQVNLLVIIMAVVGAIVAVAVIVGFVLWKLKSGK</sequence>
<comment type="caution">
    <text evidence="13">The sequence shown here is derived from an EMBL/GenBank/DDBJ whole genome shotgun (WGS) entry which is preliminary data.</text>
</comment>
<proteinExistence type="inferred from homology"/>
<evidence type="ECO:0000259" key="12">
    <source>
        <dbReference type="PROSITE" id="PS50835"/>
    </source>
</evidence>
<keyword evidence="14" id="KW-1185">Reference proteome</keyword>
<dbReference type="AlphaFoldDB" id="A0A7K5AEL5"/>
<keyword evidence="7 11" id="KW-0472">Membrane</keyword>
<dbReference type="SUPFAM" id="SSF54452">
    <property type="entry name" value="MHC antigen-recognition domain"/>
    <property type="match status" value="1"/>
</dbReference>
<comment type="subcellular location">
    <subcellularLocation>
        <location evidence="1">Membrane</location>
        <topology evidence="1">Single-pass type I membrane protein</topology>
    </subcellularLocation>
</comment>
<evidence type="ECO:0000256" key="3">
    <source>
        <dbReference type="ARBA" id="ARBA00022692"/>
    </source>
</evidence>